<evidence type="ECO:0000256" key="3">
    <source>
        <dbReference type="ARBA" id="ARBA00022692"/>
    </source>
</evidence>
<keyword evidence="4" id="KW-0547">Nucleotide-binding</keyword>
<proteinExistence type="predicted"/>
<feature type="transmembrane region" description="Helical" evidence="9">
    <location>
        <begin position="406"/>
        <end position="428"/>
    </location>
</feature>
<reference evidence="12 13" key="1">
    <citation type="submission" date="2023-01" db="EMBL/GenBank/DDBJ databases">
        <title>Analysis of 21 Apiospora genomes using comparative genomics revels a genus with tremendous synthesis potential of carbohydrate active enzymes and secondary metabolites.</title>
        <authorList>
            <person name="Sorensen T."/>
        </authorList>
    </citation>
    <scope>NUCLEOTIDE SEQUENCE [LARGE SCALE GENOMIC DNA]</scope>
    <source>
        <strain evidence="12 13">CBS 33761</strain>
    </source>
</reference>
<dbReference type="InterPro" id="IPR044726">
    <property type="entry name" value="ABCC_6TM_D2"/>
</dbReference>
<dbReference type="InterPro" id="IPR036640">
    <property type="entry name" value="ABC1_TM_sf"/>
</dbReference>
<evidence type="ECO:0000313" key="12">
    <source>
        <dbReference type="EMBL" id="KAK8035547.1"/>
    </source>
</evidence>
<evidence type="ECO:0000256" key="5">
    <source>
        <dbReference type="ARBA" id="ARBA00022840"/>
    </source>
</evidence>
<keyword evidence="13" id="KW-1185">Reference proteome</keyword>
<dbReference type="CDD" id="cd18579">
    <property type="entry name" value="ABC_6TM_ABCC_D1"/>
    <property type="match status" value="1"/>
</dbReference>
<dbReference type="InterPro" id="IPR050173">
    <property type="entry name" value="ABC_transporter_C-like"/>
</dbReference>
<dbReference type="SUPFAM" id="SSF52540">
    <property type="entry name" value="P-loop containing nucleoside triphosphate hydrolases"/>
    <property type="match status" value="2"/>
</dbReference>
<keyword evidence="3 9" id="KW-0812">Transmembrane</keyword>
<dbReference type="InterPro" id="IPR003439">
    <property type="entry name" value="ABC_transporter-like_ATP-bd"/>
</dbReference>
<name>A0ABR1SMK9_9PEZI</name>
<dbReference type="Proteomes" id="UP001444661">
    <property type="component" value="Unassembled WGS sequence"/>
</dbReference>
<feature type="transmembrane region" description="Helical" evidence="9">
    <location>
        <begin position="102"/>
        <end position="124"/>
    </location>
</feature>
<feature type="transmembrane region" description="Helical" evidence="9">
    <location>
        <begin position="304"/>
        <end position="326"/>
    </location>
</feature>
<evidence type="ECO:0000256" key="9">
    <source>
        <dbReference type="SAM" id="Phobius"/>
    </source>
</evidence>
<feature type="transmembrane region" description="Helical" evidence="9">
    <location>
        <begin position="161"/>
        <end position="180"/>
    </location>
</feature>
<dbReference type="SUPFAM" id="SSF90123">
    <property type="entry name" value="ABC transporter transmembrane region"/>
    <property type="match status" value="2"/>
</dbReference>
<dbReference type="InterPro" id="IPR044746">
    <property type="entry name" value="ABCC_6TM_D1"/>
</dbReference>
<feature type="domain" description="ABC transporter" evidence="10">
    <location>
        <begin position="1147"/>
        <end position="1405"/>
    </location>
</feature>
<feature type="transmembrane region" description="Helical" evidence="9">
    <location>
        <begin position="486"/>
        <end position="515"/>
    </location>
</feature>
<evidence type="ECO:0000256" key="7">
    <source>
        <dbReference type="ARBA" id="ARBA00023136"/>
    </source>
</evidence>
<dbReference type="Gene3D" id="1.20.1560.10">
    <property type="entry name" value="ABC transporter type 1, transmembrane domain"/>
    <property type="match status" value="2"/>
</dbReference>
<keyword evidence="2" id="KW-0813">Transport</keyword>
<feature type="domain" description="ABC transmembrane type-1" evidence="11">
    <location>
        <begin position="272"/>
        <end position="555"/>
    </location>
</feature>
<keyword evidence="5" id="KW-0067">ATP-binding</keyword>
<dbReference type="CDD" id="cd18580">
    <property type="entry name" value="ABC_6TM_ABCC_D2"/>
    <property type="match status" value="1"/>
</dbReference>
<feature type="transmembrane region" description="Helical" evidence="9">
    <location>
        <begin position="271"/>
        <end position="292"/>
    </location>
</feature>
<keyword evidence="8" id="KW-0325">Glycoprotein</keyword>
<feature type="transmembrane region" description="Helical" evidence="9">
    <location>
        <begin position="76"/>
        <end position="95"/>
    </location>
</feature>
<dbReference type="InterPro" id="IPR027417">
    <property type="entry name" value="P-loop_NTPase"/>
</dbReference>
<gene>
    <name evidence="12" type="ORF">PG993_010542</name>
</gene>
<evidence type="ECO:0000256" key="1">
    <source>
        <dbReference type="ARBA" id="ARBA00004141"/>
    </source>
</evidence>
<comment type="caution">
    <text evidence="12">The sequence shown here is derived from an EMBL/GenBank/DDBJ whole genome shotgun (WGS) entry which is preliminary data.</text>
</comment>
<evidence type="ECO:0000256" key="2">
    <source>
        <dbReference type="ARBA" id="ARBA00022448"/>
    </source>
</evidence>
<dbReference type="Gene3D" id="3.40.50.300">
    <property type="entry name" value="P-loop containing nucleotide triphosphate hydrolases"/>
    <property type="match status" value="2"/>
</dbReference>
<keyword evidence="7 9" id="KW-0472">Membrane</keyword>
<comment type="subcellular location">
    <subcellularLocation>
        <location evidence="1">Membrane</location>
        <topology evidence="1">Multi-pass membrane protein</topology>
    </subcellularLocation>
</comment>
<evidence type="ECO:0000259" key="10">
    <source>
        <dbReference type="PROSITE" id="PS50893"/>
    </source>
</evidence>
<dbReference type="EMBL" id="JAQQWK010000009">
    <property type="protein sequence ID" value="KAK8035547.1"/>
    <property type="molecule type" value="Genomic_DNA"/>
</dbReference>
<dbReference type="InterPro" id="IPR011527">
    <property type="entry name" value="ABC1_TM_dom"/>
</dbReference>
<protein>
    <submittedName>
        <fullName evidence="12">Multidrug resistance-associated protein</fullName>
    </submittedName>
</protein>
<feature type="transmembrane region" description="Helical" evidence="9">
    <location>
        <begin position="928"/>
        <end position="951"/>
    </location>
</feature>
<evidence type="ECO:0000259" key="11">
    <source>
        <dbReference type="PROSITE" id="PS50929"/>
    </source>
</evidence>
<feature type="domain" description="ABC transmembrane type-1" evidence="11">
    <location>
        <begin position="891"/>
        <end position="1171"/>
    </location>
</feature>
<keyword evidence="6 9" id="KW-1133">Transmembrane helix</keyword>
<evidence type="ECO:0000313" key="13">
    <source>
        <dbReference type="Proteomes" id="UP001444661"/>
    </source>
</evidence>
<sequence length="1412" mass="155661">MRLDRYARLCRDDRFGPSVSPIPQCRGGFDFTVTFEESIFSIVPACIVLLLFPWRMFSLWDRPPKTRKSWRSSAKLAGFMALVVLQAVLLGAISMEHVAYRTLFLGSVTVQLSAVILLAFLSLWEHSRTVRPSFLISTFLIMTCILDAARARTQSLIPGDSPIAGLLIADVVVKLLLFVVETMDKTGVLLDEHSQLSAEMRGGVLSRALFLWLIPLLWRGFRSVIEPSKLPTIYEELSSEALTTRVETKWKRGGHDGNLLVHVLSSFPKELIIIFVSSTIQVALHICQPFLIEETVTYLDSPSAPINIGYGLLGGFFFVSVGNALVTPWCFHYLFRLTVMVRGALVSMIYSKLLETTVNSTDQSAAFTLMTTDVENIVETLWRLVLEPWSCLLQIGIGTYLLSLQVGSICCVPILSILATFVVVGLAASKLGDHQGAWFQAVENRIKLTSQTLGSLHSVKLLGLSRHMEEAIGAKRKNELRISQKFRFVNCVAMTTSFLPVYLSPLITFGAFAIMRMVSHDTPMSVSTAVATLSILNLITTPARQLLFTVAVGLQSIGSFARIQTFLNLGRYPKADTSDGPQEASHFLDQGGEDEEDHEIQLQQMWPTEITLVDTPPVAVFETYFSTGIVTAVTGPIGCGKSTFLRSLLPKESENMLPLHAVDVSYCGQTPWIHDGTIRDNIVGQSDWDAVRYGEVLRACALNVDLKAMPDDDATIVGSMGLSLSGGQRQRIAIARALFANKKQCIFDDVTSALDAHTSHAVTEAVFGRNGFLRTCGTGTVVATHSQQILQLADRVVLLGKDGKIVDNGSYDEVSSRHPMGHGQVTEPLSTFSPAVPREEPEKPVIDGADLVEFRAELDTKIQDMRRQKGDWKSYSFYIGTMGYSQFSVFVFGTATCVALSALFQVWITWWAQDSSGKHSLSFWLGLYAVWAVLSMVGLLAIAQFFMATLASKASATIHAKLLTAAMRAPMMVISKIDIGSLINRFSQDIRLIDWQLPFTIILALLGKCFIQFLTALASIGVAIAAVPFIAVALPVLVGILFLLQLFYLRTSRQLRLLEIEMKAPIVSLFLDTIQGLTTIRAFGWSQAYIRKSLTLLDTSQKPIYLLFCIQRWLLLVLSLIVAALQILAVGIAIATKSNTNAGLVGLAIIQIATLTEALSMLIIQWTEVETTLGAVTRIFQFTQEMPRDDHRREAEKGVITDPAFASTGSIVFEDISATYDSNPGGNTGRILIGGVDITTMDPEAVRAKLNIVTQEPFLIEGTVRDNLNFWKSTISDEAMVRALSKVELWDKITSLGGLDSPLEDKSLSHGQRQLFCLGRALLRESSILILDEPTGHVDPTTDATMQRVIRECFKEQTIIMIAHRLKGLLDFDRVAVLDSGRLIEVGAPKDLLSDAASSFRALYQRHENEGQ</sequence>
<dbReference type="PANTHER" id="PTHR24223">
    <property type="entry name" value="ATP-BINDING CASSETTE SUB-FAMILY C"/>
    <property type="match status" value="1"/>
</dbReference>
<feature type="transmembrane region" description="Helical" evidence="9">
    <location>
        <begin position="995"/>
        <end position="1014"/>
    </location>
</feature>
<accession>A0ABR1SMK9</accession>
<evidence type="ECO:0000256" key="8">
    <source>
        <dbReference type="ARBA" id="ARBA00023180"/>
    </source>
</evidence>
<dbReference type="SMART" id="SM00382">
    <property type="entry name" value="AAA"/>
    <property type="match status" value="2"/>
</dbReference>
<feature type="domain" description="ABC transporter" evidence="10">
    <location>
        <begin position="600"/>
        <end position="827"/>
    </location>
</feature>
<dbReference type="PROSITE" id="PS00211">
    <property type="entry name" value="ABC_TRANSPORTER_1"/>
    <property type="match status" value="2"/>
</dbReference>
<dbReference type="Pfam" id="PF00664">
    <property type="entry name" value="ABC_membrane"/>
    <property type="match status" value="2"/>
</dbReference>
<dbReference type="PROSITE" id="PS50893">
    <property type="entry name" value="ABC_TRANSPORTER_2"/>
    <property type="match status" value="2"/>
</dbReference>
<dbReference type="PROSITE" id="PS50929">
    <property type="entry name" value="ABC_TM1F"/>
    <property type="match status" value="2"/>
</dbReference>
<evidence type="ECO:0000256" key="4">
    <source>
        <dbReference type="ARBA" id="ARBA00022741"/>
    </source>
</evidence>
<dbReference type="Pfam" id="PF00005">
    <property type="entry name" value="ABC_tran"/>
    <property type="match status" value="2"/>
</dbReference>
<evidence type="ECO:0000256" key="6">
    <source>
        <dbReference type="ARBA" id="ARBA00022989"/>
    </source>
</evidence>
<feature type="transmembrane region" description="Helical" evidence="9">
    <location>
        <begin position="1020"/>
        <end position="1049"/>
    </location>
</feature>
<dbReference type="InterPro" id="IPR017871">
    <property type="entry name" value="ABC_transporter-like_CS"/>
</dbReference>
<dbReference type="PANTHER" id="PTHR24223:SF399">
    <property type="entry name" value="ABC TRANSPORTER ATNG"/>
    <property type="match status" value="1"/>
</dbReference>
<organism evidence="12 13">
    <name type="scientific">Apiospora rasikravindrae</name>
    <dbReference type="NCBI Taxonomy" id="990691"/>
    <lineage>
        <taxon>Eukaryota</taxon>
        <taxon>Fungi</taxon>
        <taxon>Dikarya</taxon>
        <taxon>Ascomycota</taxon>
        <taxon>Pezizomycotina</taxon>
        <taxon>Sordariomycetes</taxon>
        <taxon>Xylariomycetidae</taxon>
        <taxon>Amphisphaeriales</taxon>
        <taxon>Apiosporaceae</taxon>
        <taxon>Apiospora</taxon>
    </lineage>
</organism>
<feature type="transmembrane region" description="Helical" evidence="9">
    <location>
        <begin position="875"/>
        <end position="908"/>
    </location>
</feature>
<feature type="transmembrane region" description="Helical" evidence="9">
    <location>
        <begin position="1113"/>
        <end position="1136"/>
    </location>
</feature>
<feature type="transmembrane region" description="Helical" evidence="9">
    <location>
        <begin position="39"/>
        <end position="56"/>
    </location>
</feature>
<dbReference type="InterPro" id="IPR003593">
    <property type="entry name" value="AAA+_ATPase"/>
</dbReference>